<reference evidence="2 3" key="1">
    <citation type="submission" date="2020-02" db="EMBL/GenBank/DDBJ databases">
        <title>Synteny-based analysis reveals conserved mechanism for high triclosan tolerance in Pseudomonas, as well as instances of horizontal transfer.</title>
        <authorList>
            <person name="Mcfarland A.G."/>
            <person name="Bertucci H.K."/>
            <person name="Litmann E."/>
            <person name="Shen J."/>
            <person name="Huttenhower C."/>
            <person name="Hartmann E.M."/>
        </authorList>
    </citation>
    <scope>NUCLEOTIDE SEQUENCE [LARGE SCALE GENOMIC DNA]</scope>
    <source>
        <strain evidence="2 3">115A1</strain>
    </source>
</reference>
<gene>
    <name evidence="2" type="ORF">G7026_12585</name>
</gene>
<keyword evidence="3" id="KW-1185">Reference proteome</keyword>
<dbReference type="Pfam" id="PF20388">
    <property type="entry name" value="DUF6683"/>
    <property type="match status" value="1"/>
</dbReference>
<proteinExistence type="predicted"/>
<evidence type="ECO:0000313" key="2">
    <source>
        <dbReference type="EMBL" id="MBA1274194.1"/>
    </source>
</evidence>
<keyword evidence="1" id="KW-0732">Signal</keyword>
<feature type="chain" id="PRO_5047523456" evidence="1">
    <location>
        <begin position="29"/>
        <end position="243"/>
    </location>
</feature>
<evidence type="ECO:0000256" key="1">
    <source>
        <dbReference type="SAM" id="SignalP"/>
    </source>
</evidence>
<dbReference type="InterPro" id="IPR046505">
    <property type="entry name" value="DUF6683"/>
</dbReference>
<protein>
    <submittedName>
        <fullName evidence="2">Uncharacterized protein</fullName>
    </submittedName>
</protein>
<feature type="signal peptide" evidence="1">
    <location>
        <begin position="1"/>
        <end position="28"/>
    </location>
</feature>
<organism evidence="2 3">
    <name type="scientific">Stutzerimonas azotifigens</name>
    <dbReference type="NCBI Taxonomy" id="291995"/>
    <lineage>
        <taxon>Bacteria</taxon>
        <taxon>Pseudomonadati</taxon>
        <taxon>Pseudomonadota</taxon>
        <taxon>Gammaproteobacteria</taxon>
        <taxon>Pseudomonadales</taxon>
        <taxon>Pseudomonadaceae</taxon>
        <taxon>Stutzerimonas</taxon>
    </lineage>
</organism>
<dbReference type="RefSeq" id="WP_181071259.1">
    <property type="nucleotide sequence ID" value="NZ_JAAMRF010000006.1"/>
</dbReference>
<dbReference type="EMBL" id="JAAMRF010000006">
    <property type="protein sequence ID" value="MBA1274194.1"/>
    <property type="molecule type" value="Genomic_DNA"/>
</dbReference>
<accession>A0ABR5Z217</accession>
<evidence type="ECO:0000313" key="3">
    <source>
        <dbReference type="Proteomes" id="UP000786387"/>
    </source>
</evidence>
<name>A0ABR5Z217_9GAMM</name>
<sequence length="243" mass="26621">MNAFAVCSSRALHFVAAGLLCATSMAWAQVPMVLAPSAYTDHAMRIITDRQRLLSQEGAVEPATLHAAAPHDTTLRFQRNPAVAHWAESVQLQAFRHSDPLLAQVLEGFASRHDAVATFREMVGEYGYSPDDLAATAATELIVAWMIVHDAPEPSPAQFEAVRRQLHASLLQNRTLTELNSDALQATSDPLLLRSVTFAIAQGSPGLQTKEQREQLRQRVAALVRESSGLDVQRMTLAEEGFR</sequence>
<comment type="caution">
    <text evidence="2">The sequence shown here is derived from an EMBL/GenBank/DDBJ whole genome shotgun (WGS) entry which is preliminary data.</text>
</comment>
<dbReference type="Proteomes" id="UP000786387">
    <property type="component" value="Unassembled WGS sequence"/>
</dbReference>